<dbReference type="InterPro" id="IPR029441">
    <property type="entry name" value="Cass2"/>
</dbReference>
<comment type="caution">
    <text evidence="3">The sequence shown here is derived from an EMBL/GenBank/DDBJ whole genome shotgun (WGS) entry which is preliminary data.</text>
</comment>
<name>A0A0R2G883_9LACO</name>
<proteinExistence type="predicted"/>
<evidence type="ECO:0000259" key="1">
    <source>
        <dbReference type="Pfam" id="PF14526"/>
    </source>
</evidence>
<dbReference type="InterPro" id="IPR011256">
    <property type="entry name" value="Reg_factor_effector_dom_sf"/>
</dbReference>
<evidence type="ECO:0000313" key="5">
    <source>
        <dbReference type="Proteomes" id="UP000051751"/>
    </source>
</evidence>
<feature type="domain" description="Integron-associated effector binding protein" evidence="1">
    <location>
        <begin position="5"/>
        <end position="153"/>
    </location>
</feature>
<dbReference type="Proteomes" id="UP000051751">
    <property type="component" value="Unassembled WGS sequence"/>
</dbReference>
<evidence type="ECO:0000313" key="2">
    <source>
        <dbReference type="EMBL" id="KRN28761.1"/>
    </source>
</evidence>
<evidence type="ECO:0000313" key="4">
    <source>
        <dbReference type="Proteomes" id="UP000051645"/>
    </source>
</evidence>
<accession>A0A0R2G883</accession>
<keyword evidence="4" id="KW-1185">Reference proteome</keyword>
<reference evidence="4 5" key="1">
    <citation type="journal article" date="2015" name="Genome Announc.">
        <title>Expanding the biotechnology potential of lactobacilli through comparative genomics of 213 strains and associated genera.</title>
        <authorList>
            <person name="Sun Z."/>
            <person name="Harris H.M."/>
            <person name="McCann A."/>
            <person name="Guo C."/>
            <person name="Argimon S."/>
            <person name="Zhang W."/>
            <person name="Yang X."/>
            <person name="Jeffery I.B."/>
            <person name="Cooney J.C."/>
            <person name="Kagawa T.F."/>
            <person name="Liu W."/>
            <person name="Song Y."/>
            <person name="Salvetti E."/>
            <person name="Wrobel A."/>
            <person name="Rasinkangas P."/>
            <person name="Parkhill J."/>
            <person name="Rea M.C."/>
            <person name="O'Sullivan O."/>
            <person name="Ritari J."/>
            <person name="Douillard F.P."/>
            <person name="Paul Ross R."/>
            <person name="Yang R."/>
            <person name="Briner A.E."/>
            <person name="Felis G.E."/>
            <person name="de Vos W.M."/>
            <person name="Barrangou R."/>
            <person name="Klaenhammer T.R."/>
            <person name="Caufield P.W."/>
            <person name="Cui Y."/>
            <person name="Zhang H."/>
            <person name="O'Toole P.W."/>
        </authorList>
    </citation>
    <scope>NUCLEOTIDE SEQUENCE [LARGE SCALE GENOMIC DNA]</scope>
    <source>
        <strain evidence="2 5">ATCC BAA-66</strain>
        <strain evidence="3 4">DSM 13344</strain>
    </source>
</reference>
<dbReference type="SUPFAM" id="SSF55136">
    <property type="entry name" value="Probable bacterial effector-binding domain"/>
    <property type="match status" value="1"/>
</dbReference>
<dbReference type="RefSeq" id="WP_057769071.1">
    <property type="nucleotide sequence ID" value="NZ_JQAT01000002.1"/>
</dbReference>
<sequence>MADYRIEKKDAFTVVGFEKDLSGDYSLMPQQKADFWQQATGDPAFEKLAQKAVNDYEFAVNEATPDGARYYVGRQVAAPVQADWAHIHFDAGNYLVIDGTGATATELFSNLEKTAFGDVLKNLTDYQYVGGPNTTILQGHKGTQAMGEIWIPVTAQA</sequence>
<dbReference type="Gene3D" id="3.20.80.10">
    <property type="entry name" value="Regulatory factor, effector binding domain"/>
    <property type="match status" value="1"/>
</dbReference>
<dbReference type="PATRIC" id="fig|81857.3.peg.971"/>
<dbReference type="EMBL" id="JQAT01000002">
    <property type="protein sequence ID" value="KRN28761.1"/>
    <property type="molecule type" value="Genomic_DNA"/>
</dbReference>
<dbReference type="Proteomes" id="UP000051645">
    <property type="component" value="Unassembled WGS sequence"/>
</dbReference>
<dbReference type="AlphaFoldDB" id="A0A0R2G883"/>
<protein>
    <recommendedName>
        <fullName evidence="1">Integron-associated effector binding protein domain-containing protein</fullName>
    </recommendedName>
</protein>
<gene>
    <name evidence="2" type="ORF">IV38_GL000966</name>
    <name evidence="3" type="ORF">IV40_GL000887</name>
</gene>
<dbReference type="STRING" id="81857.IV38_GL000966"/>
<evidence type="ECO:0000313" key="3">
    <source>
        <dbReference type="EMBL" id="KRN32829.1"/>
    </source>
</evidence>
<dbReference type="OrthoDB" id="2242165at2"/>
<organism evidence="3 4">
    <name type="scientific">Lactobacillus selangorensis</name>
    <dbReference type="NCBI Taxonomy" id="81857"/>
    <lineage>
        <taxon>Bacteria</taxon>
        <taxon>Bacillati</taxon>
        <taxon>Bacillota</taxon>
        <taxon>Bacilli</taxon>
        <taxon>Lactobacillales</taxon>
        <taxon>Lactobacillaceae</taxon>
        <taxon>Lactobacillus</taxon>
    </lineage>
</organism>
<dbReference type="EMBL" id="JQAZ01000002">
    <property type="protein sequence ID" value="KRN32829.1"/>
    <property type="molecule type" value="Genomic_DNA"/>
</dbReference>
<dbReference type="Pfam" id="PF14526">
    <property type="entry name" value="Cass2"/>
    <property type="match status" value="1"/>
</dbReference>